<organism evidence="2 3">
    <name type="scientific">Tetraparma gracilis</name>
    <dbReference type="NCBI Taxonomy" id="2962635"/>
    <lineage>
        <taxon>Eukaryota</taxon>
        <taxon>Sar</taxon>
        <taxon>Stramenopiles</taxon>
        <taxon>Ochrophyta</taxon>
        <taxon>Bolidophyceae</taxon>
        <taxon>Parmales</taxon>
        <taxon>Triparmaceae</taxon>
        <taxon>Tetraparma</taxon>
    </lineage>
</organism>
<comment type="caution">
    <text evidence="2">The sequence shown here is derived from an EMBL/GenBank/DDBJ whole genome shotgun (WGS) entry which is preliminary data.</text>
</comment>
<feature type="compositionally biased region" description="Pro residues" evidence="1">
    <location>
        <begin position="58"/>
        <end position="68"/>
    </location>
</feature>
<evidence type="ECO:0000313" key="2">
    <source>
        <dbReference type="EMBL" id="GMI35335.1"/>
    </source>
</evidence>
<reference evidence="2 3" key="1">
    <citation type="journal article" date="2023" name="Commun. Biol.">
        <title>Genome analysis of Parmales, the sister group of diatoms, reveals the evolutionary specialization of diatoms from phago-mixotrophs to photoautotrophs.</title>
        <authorList>
            <person name="Ban H."/>
            <person name="Sato S."/>
            <person name="Yoshikawa S."/>
            <person name="Yamada K."/>
            <person name="Nakamura Y."/>
            <person name="Ichinomiya M."/>
            <person name="Sato N."/>
            <person name="Blanc-Mathieu R."/>
            <person name="Endo H."/>
            <person name="Kuwata A."/>
            <person name="Ogata H."/>
        </authorList>
    </citation>
    <scope>NUCLEOTIDE SEQUENCE [LARGE SCALE GENOMIC DNA]</scope>
</reference>
<feature type="region of interest" description="Disordered" evidence="1">
    <location>
        <begin position="188"/>
        <end position="215"/>
    </location>
</feature>
<evidence type="ECO:0000313" key="3">
    <source>
        <dbReference type="Proteomes" id="UP001165060"/>
    </source>
</evidence>
<sequence>MNPQQLHSGSAERNGSTHKRKLTPFVFPQSQLSAGAPKSGRSSLLKRLGGSGSRRPSLGPPGKAPVLPPSHRRRSSAVQSPKAGAEVVAMAAFSRSVGSPSKLSPLRTAHARRSSKKVTVKSPVRTPRDSVTAFEDVVMKCLASGSSPPGAAPASGPAAKSLVPSPLTILRESLALLELPSYAAESTMSAPAMSPLPPPQRAQPEPLLSPPPKAHREDVQDVIAERLRSGDPGSVREQVRRISLRSPKRGDDDLDMVARVMRQAAVTPPNRDVLSGAKRAPHKMLEIVPGDTPEQYKEGEAAASSLCCGGGGGMKEEREAGGEEGAEETPPTVRVLREHVAMLEQTGSVNELRRHLAEIDFQAMEAKNAELDLQEMEESAPAATRIVAGTEICAVTSTGTSEAYEEEAVGDGTVAEVCCTGLSGFNGVAAAEEKEVEMGTPPAVSLLRAHVAMLRAEEMGTPPAVSLLRAHVAMLRAELVGEGAAETAAPIVQPATHDPDVRLDAESDAVKAFRCETDQMLGQLSVESDAVKAFRCETDQIVGGGEVMMSTTSAAASAISEIANIDSLVEGADKENAGVAVEIVTPTPAAAASAISEIANIDSLVEGADKENAGVAVEIVTPTPAAAANFWGVKLSPKRESRSPLPKPRVATAEGISPKLRRTPPRERSGWTPPALGLSSVSPKKERRPLQASSSALRR</sequence>
<dbReference type="Proteomes" id="UP001165060">
    <property type="component" value="Unassembled WGS sequence"/>
</dbReference>
<feature type="region of interest" description="Disordered" evidence="1">
    <location>
        <begin position="636"/>
        <end position="699"/>
    </location>
</feature>
<feature type="compositionally biased region" description="Polar residues" evidence="1">
    <location>
        <begin position="1"/>
        <end position="14"/>
    </location>
</feature>
<gene>
    <name evidence="2" type="ORF">TeGR_g6419</name>
</gene>
<feature type="region of interest" description="Disordered" evidence="1">
    <location>
        <begin position="1"/>
        <end position="126"/>
    </location>
</feature>
<evidence type="ECO:0000256" key="1">
    <source>
        <dbReference type="SAM" id="MobiDB-lite"/>
    </source>
</evidence>
<protein>
    <submittedName>
        <fullName evidence="2">Uncharacterized protein</fullName>
    </submittedName>
</protein>
<proteinExistence type="predicted"/>
<keyword evidence="3" id="KW-1185">Reference proteome</keyword>
<name>A0ABQ6MYG7_9STRA</name>
<accession>A0ABQ6MYG7</accession>
<feature type="compositionally biased region" description="Low complexity" evidence="1">
    <location>
        <begin position="37"/>
        <end position="57"/>
    </location>
</feature>
<feature type="compositionally biased region" description="Basic residues" evidence="1">
    <location>
        <begin position="109"/>
        <end position="119"/>
    </location>
</feature>
<dbReference type="EMBL" id="BRYB01000684">
    <property type="protein sequence ID" value="GMI35335.1"/>
    <property type="molecule type" value="Genomic_DNA"/>
</dbReference>
<feature type="region of interest" description="Disordered" evidence="1">
    <location>
        <begin position="310"/>
        <end position="331"/>
    </location>
</feature>
<feature type="compositionally biased region" description="Pro residues" evidence="1">
    <location>
        <begin position="194"/>
        <end position="212"/>
    </location>
</feature>